<organism evidence="1 2">
    <name type="scientific">Rhabditophanes sp. KR3021</name>
    <dbReference type="NCBI Taxonomy" id="114890"/>
    <lineage>
        <taxon>Eukaryota</taxon>
        <taxon>Metazoa</taxon>
        <taxon>Ecdysozoa</taxon>
        <taxon>Nematoda</taxon>
        <taxon>Chromadorea</taxon>
        <taxon>Rhabditida</taxon>
        <taxon>Tylenchina</taxon>
        <taxon>Panagrolaimomorpha</taxon>
        <taxon>Strongyloidoidea</taxon>
        <taxon>Alloionematidae</taxon>
        <taxon>Rhabditophanes</taxon>
    </lineage>
</organism>
<accession>A0AC35TM99</accession>
<name>A0AC35TM99_9BILA</name>
<protein>
    <submittedName>
        <fullName evidence="2">WD_REPEATS_REGION domain-containing protein</fullName>
    </submittedName>
</protein>
<dbReference type="WBParaSite" id="RSKR_0000201700.1">
    <property type="protein sequence ID" value="RSKR_0000201700.1"/>
    <property type="gene ID" value="RSKR_0000201700"/>
</dbReference>
<proteinExistence type="predicted"/>
<sequence length="416" mass="45722">MDQKETKQFDGLDPDDIIDVIPLDDIQNGNVDLEEVLKNGVHHDMDEGDDDEIDYIEEDEEETQDDAVAHIRGHEKDVFTLDVLDGRYLVCGSEDDSASVWDLTKDLQNPAFFIKNHKDSVTQVKFNASKRLLATGDMSGKIVITDLLYQAERCVLDDLSDLEWMVWHPQADILFAGGADAMTMMWLISEQGVARSKVYMARGGTCAAGKLIKEGSKLLCGYQDGTARIWNLKDSTHLEIVLGSPVTSIDCHKLLNIAAIGTVAGKVTLINTDSGKTIRVFDMAIVKPDGEEEDEESLNTIETLTFHSSECWLAVGVNRGTLTIYDTTTGVNRFDHALDNATCVKAAWYITPHSKVLLITVNSDGTITVFDGKNGTLQKTIHGGSDEIYDFVVDGDGNGTKIFTACAEGVVRVFDC</sequence>
<dbReference type="Proteomes" id="UP000095286">
    <property type="component" value="Unplaced"/>
</dbReference>
<reference evidence="2" key="1">
    <citation type="submission" date="2016-11" db="UniProtKB">
        <authorList>
            <consortium name="WormBaseParasite"/>
        </authorList>
    </citation>
    <scope>IDENTIFICATION</scope>
    <source>
        <strain evidence="2">KR3021</strain>
    </source>
</reference>
<evidence type="ECO:0000313" key="1">
    <source>
        <dbReference type="Proteomes" id="UP000095286"/>
    </source>
</evidence>
<evidence type="ECO:0000313" key="2">
    <source>
        <dbReference type="WBParaSite" id="RSKR_0000201700.1"/>
    </source>
</evidence>